<reference evidence="1 2" key="1">
    <citation type="submission" date="2017-07" db="EMBL/GenBank/DDBJ databases">
        <title>Characterization of ecologically diverse viruses infecting co-occurring strains of cosmopolitan hyperhalophilic Bacteroidetes.</title>
        <authorList>
            <person name="Villamor J."/>
            <person name="Ramos-Barbero M.D."/>
            <person name="Gonzalez-Torres P."/>
            <person name="Gabaldon T."/>
            <person name="Rollesso-Mora R."/>
            <person name="Meseguer I."/>
            <person name="Martinez-Garcia M."/>
            <person name="Santos F."/>
            <person name="Anton J."/>
        </authorList>
    </citation>
    <scope>NUCLEOTIDE SEQUENCE [LARGE SCALE GENOMIC DNA]</scope>
</reference>
<organism evidence="1 2">
    <name type="scientific">Salinibacter phage M8CC-19</name>
    <dbReference type="NCBI Taxonomy" id="2681613"/>
    <lineage>
        <taxon>Viruses</taxon>
        <taxon>Duplodnaviria</taxon>
        <taxon>Heunggongvirae</taxon>
        <taxon>Uroviricota</taxon>
        <taxon>Caudoviricetes</taxon>
        <taxon>Kryptosalinivirus</taxon>
        <taxon>Kryptosalinivirus M8CC19</taxon>
    </lineage>
</organism>
<accession>A0A2I6UG85</accession>
<dbReference type="KEGG" id="vg:40236196"/>
<protein>
    <submittedName>
        <fullName evidence="1">Uncharacterized protein</fullName>
    </submittedName>
</protein>
<keyword evidence="2" id="KW-1185">Reference proteome</keyword>
<dbReference type="GeneID" id="40236196"/>
<evidence type="ECO:0000313" key="2">
    <source>
        <dbReference type="Proteomes" id="UP000241693"/>
    </source>
</evidence>
<sequence>MGVDLEVRETAVKETDPKLTSLEKYLELTEPFGLVNEVTVEPADEGVEITVHLNFVEMPYTFDKFADVCSFLHLIAMTAESQHEDE</sequence>
<evidence type="ECO:0000313" key="1">
    <source>
        <dbReference type="EMBL" id="AUO79008.1"/>
    </source>
</evidence>
<name>A0A2I6UG85_9CAUD</name>
<dbReference type="EMBL" id="MF580956">
    <property type="protein sequence ID" value="AUO79008.1"/>
    <property type="molecule type" value="Genomic_DNA"/>
</dbReference>
<dbReference type="RefSeq" id="YP_009639404.1">
    <property type="nucleotide sequence ID" value="NC_042349.1"/>
</dbReference>
<proteinExistence type="predicted"/>
<dbReference type="Proteomes" id="UP000241693">
    <property type="component" value="Segment"/>
</dbReference>